<sequence>MTFEEAHKEFIGRHLNLRKGERRGRLERGHRHGERLFCEKIWWELKGGFDDLHPEYEVTDWCGKSYFADFAYKVPGWKVTLLWEIKGFNSHVKEMDRNRFCGECRRELYLEALGFHVISIAYDDVESNPELIIAFMRMLLSRYETRKEPVLRSFFEENEVIRLAAGLARPIRPKDVEEHFGINHRTAVRLLKSLCTKGWLVPLMRGTGNRKVRYELTRAGMESMWRK</sequence>
<dbReference type="OrthoDB" id="2677830at2"/>
<protein>
    <recommendedName>
        <fullName evidence="3">DUF559 domain-containing protein</fullName>
    </recommendedName>
</protein>
<reference evidence="1 2" key="1">
    <citation type="submission" date="2018-09" db="EMBL/GenBank/DDBJ databases">
        <title>Cohnella cavernae sp. nov., isolated from a karst cave.</title>
        <authorList>
            <person name="Zhu H."/>
        </authorList>
    </citation>
    <scope>NUCLEOTIDE SEQUENCE [LARGE SCALE GENOMIC DNA]</scope>
    <source>
        <strain evidence="1 2">K2E09-144</strain>
    </source>
</reference>
<dbReference type="Gene3D" id="1.10.10.10">
    <property type="entry name" value="Winged helix-like DNA-binding domain superfamily/Winged helix DNA-binding domain"/>
    <property type="match status" value="1"/>
</dbReference>
<dbReference type="RefSeq" id="WP_119150150.1">
    <property type="nucleotide sequence ID" value="NZ_JBHSOV010000009.1"/>
</dbReference>
<evidence type="ECO:0000313" key="1">
    <source>
        <dbReference type="EMBL" id="RIE02110.1"/>
    </source>
</evidence>
<evidence type="ECO:0008006" key="3">
    <source>
        <dbReference type="Google" id="ProtNLM"/>
    </source>
</evidence>
<organism evidence="1 2">
    <name type="scientific">Cohnella faecalis</name>
    <dbReference type="NCBI Taxonomy" id="2315694"/>
    <lineage>
        <taxon>Bacteria</taxon>
        <taxon>Bacillati</taxon>
        <taxon>Bacillota</taxon>
        <taxon>Bacilli</taxon>
        <taxon>Bacillales</taxon>
        <taxon>Paenibacillaceae</taxon>
        <taxon>Cohnella</taxon>
    </lineage>
</organism>
<accession>A0A398CI44</accession>
<dbReference type="InterPro" id="IPR036390">
    <property type="entry name" value="WH_DNA-bd_sf"/>
</dbReference>
<evidence type="ECO:0000313" key="2">
    <source>
        <dbReference type="Proteomes" id="UP000266340"/>
    </source>
</evidence>
<dbReference type="AlphaFoldDB" id="A0A398CI44"/>
<dbReference type="InterPro" id="IPR036388">
    <property type="entry name" value="WH-like_DNA-bd_sf"/>
</dbReference>
<gene>
    <name evidence="1" type="ORF">D3H35_15230</name>
</gene>
<dbReference type="Proteomes" id="UP000266340">
    <property type="component" value="Unassembled WGS sequence"/>
</dbReference>
<proteinExistence type="predicted"/>
<dbReference type="EMBL" id="QXJM01000039">
    <property type="protein sequence ID" value="RIE02110.1"/>
    <property type="molecule type" value="Genomic_DNA"/>
</dbReference>
<keyword evidence="2" id="KW-1185">Reference proteome</keyword>
<dbReference type="SUPFAM" id="SSF46785">
    <property type="entry name" value="Winged helix' DNA-binding domain"/>
    <property type="match status" value="1"/>
</dbReference>
<name>A0A398CI44_9BACL</name>
<comment type="caution">
    <text evidence="1">The sequence shown here is derived from an EMBL/GenBank/DDBJ whole genome shotgun (WGS) entry which is preliminary data.</text>
</comment>